<dbReference type="RefSeq" id="WP_039450934.1">
    <property type="nucleotide sequence ID" value="NZ_CP043329.1"/>
</dbReference>
<evidence type="ECO:0000256" key="1">
    <source>
        <dbReference type="ARBA" id="ARBA00022729"/>
    </source>
</evidence>
<dbReference type="KEGG" id="pej:FYC62_12430"/>
<reference evidence="3 4" key="1">
    <citation type="submission" date="2019-08" db="EMBL/GenBank/DDBJ databases">
        <title>Pedobacter sp. nov., isolated from Han river, South Korea.</title>
        <authorList>
            <person name="Lee D.-H."/>
            <person name="Kim Y.-S."/>
            <person name="Hwang E.-M."/>
            <person name="Le Tran T.C."/>
            <person name="Cha C.-J."/>
        </authorList>
    </citation>
    <scope>NUCLEOTIDE SEQUENCE [LARGE SCALE GENOMIC DNA]</scope>
    <source>
        <strain evidence="3 4">CJ43</strain>
    </source>
</reference>
<dbReference type="PROSITE" id="PS51352">
    <property type="entry name" value="THIOREDOXIN_2"/>
    <property type="match status" value="1"/>
</dbReference>
<dbReference type="InterPro" id="IPR036249">
    <property type="entry name" value="Thioredoxin-like_sf"/>
</dbReference>
<evidence type="ECO:0000313" key="4">
    <source>
        <dbReference type="Proteomes" id="UP000323653"/>
    </source>
</evidence>
<dbReference type="InterPro" id="IPR051099">
    <property type="entry name" value="AGR/TXD"/>
</dbReference>
<dbReference type="AlphaFoldDB" id="A0A5C0VIN4"/>
<organism evidence="3 4">
    <name type="scientific">Pedobacter aquae</name>
    <dbReference type="NCBI Taxonomy" id="2605747"/>
    <lineage>
        <taxon>Bacteria</taxon>
        <taxon>Pseudomonadati</taxon>
        <taxon>Bacteroidota</taxon>
        <taxon>Sphingobacteriia</taxon>
        <taxon>Sphingobacteriales</taxon>
        <taxon>Sphingobacteriaceae</taxon>
        <taxon>Pedobacter</taxon>
    </lineage>
</organism>
<dbReference type="InterPro" id="IPR013766">
    <property type="entry name" value="Thioredoxin_domain"/>
</dbReference>
<evidence type="ECO:0000313" key="3">
    <source>
        <dbReference type="EMBL" id="QEK52366.1"/>
    </source>
</evidence>
<protein>
    <submittedName>
        <fullName evidence="3">Thioredoxin family protein</fullName>
    </submittedName>
</protein>
<dbReference type="Pfam" id="PF13899">
    <property type="entry name" value="Thioredoxin_7"/>
    <property type="match status" value="1"/>
</dbReference>
<name>A0A5C0VIN4_9SPHI</name>
<dbReference type="Proteomes" id="UP000323653">
    <property type="component" value="Chromosome"/>
</dbReference>
<sequence>MKLILTLFISMFFFGNIWENDFNVAQQKAVASKKYILLNFSGSDWCGPCIRMHKEIFEANDFQKYASENLVLVRADFPRLKKNQLPAEQLKKNNDLALKYNPDGVFPLTLLLDEQGKIIKKWDGFPQANAQEFTAQIDKTQHAKN</sequence>
<gene>
    <name evidence="3" type="ORF">FYC62_12430</name>
</gene>
<proteinExistence type="predicted"/>
<feature type="domain" description="Thioredoxin" evidence="2">
    <location>
        <begin position="1"/>
        <end position="142"/>
    </location>
</feature>
<keyword evidence="1" id="KW-0732">Signal</keyword>
<dbReference type="SUPFAM" id="SSF52833">
    <property type="entry name" value="Thioredoxin-like"/>
    <property type="match status" value="1"/>
</dbReference>
<keyword evidence="4" id="KW-1185">Reference proteome</keyword>
<dbReference type="PANTHER" id="PTHR15337:SF11">
    <property type="entry name" value="THIOREDOXIN DOMAIN-CONTAINING PROTEIN"/>
    <property type="match status" value="1"/>
</dbReference>
<dbReference type="Gene3D" id="3.40.30.10">
    <property type="entry name" value="Glutaredoxin"/>
    <property type="match status" value="1"/>
</dbReference>
<evidence type="ECO:0000259" key="2">
    <source>
        <dbReference type="PROSITE" id="PS51352"/>
    </source>
</evidence>
<dbReference type="EMBL" id="CP043329">
    <property type="protein sequence ID" value="QEK52366.1"/>
    <property type="molecule type" value="Genomic_DNA"/>
</dbReference>
<dbReference type="PANTHER" id="PTHR15337">
    <property type="entry name" value="ANTERIOR GRADIENT PROTEIN-RELATED"/>
    <property type="match status" value="1"/>
</dbReference>
<accession>A0A5C0VIN4</accession>